<dbReference type="Proteomes" id="UP001234297">
    <property type="component" value="Chromosome 5"/>
</dbReference>
<proteinExistence type="predicted"/>
<name>A0ACC2M1E9_PERAE</name>
<accession>A0ACC2M1E9</accession>
<keyword evidence="2" id="KW-1185">Reference proteome</keyword>
<comment type="caution">
    <text evidence="1">The sequence shown here is derived from an EMBL/GenBank/DDBJ whole genome shotgun (WGS) entry which is preliminary data.</text>
</comment>
<dbReference type="EMBL" id="CM056813">
    <property type="protein sequence ID" value="KAJ8639502.1"/>
    <property type="molecule type" value="Genomic_DNA"/>
</dbReference>
<sequence>MLPPPLATIDPTSNKLKTDENGIAAFKPTSQLTPNDASKILEPFTTEQLLEILQDASVRHLDVLDIVYNIADRDLVQHKLFIRGLCWETTTDTHCTSFVRGSDLGLLLFSSYCDLDEGVVILDKATEKSKGYSFVTFKREK</sequence>
<reference evidence="1 2" key="1">
    <citation type="journal article" date="2022" name="Hortic Res">
        <title>A haplotype resolved chromosomal level avocado genome allows analysis of novel avocado genes.</title>
        <authorList>
            <person name="Nath O."/>
            <person name="Fletcher S.J."/>
            <person name="Hayward A."/>
            <person name="Shaw L.M."/>
            <person name="Masouleh A.K."/>
            <person name="Furtado A."/>
            <person name="Henry R.J."/>
            <person name="Mitter N."/>
        </authorList>
    </citation>
    <scope>NUCLEOTIDE SEQUENCE [LARGE SCALE GENOMIC DNA]</scope>
    <source>
        <strain evidence="2">cv. Hass</strain>
    </source>
</reference>
<organism evidence="1 2">
    <name type="scientific">Persea americana</name>
    <name type="common">Avocado</name>
    <dbReference type="NCBI Taxonomy" id="3435"/>
    <lineage>
        <taxon>Eukaryota</taxon>
        <taxon>Viridiplantae</taxon>
        <taxon>Streptophyta</taxon>
        <taxon>Embryophyta</taxon>
        <taxon>Tracheophyta</taxon>
        <taxon>Spermatophyta</taxon>
        <taxon>Magnoliopsida</taxon>
        <taxon>Magnoliidae</taxon>
        <taxon>Laurales</taxon>
        <taxon>Lauraceae</taxon>
        <taxon>Persea</taxon>
    </lineage>
</organism>
<protein>
    <submittedName>
        <fullName evidence="1">Uncharacterized protein</fullName>
    </submittedName>
</protein>
<evidence type="ECO:0000313" key="1">
    <source>
        <dbReference type="EMBL" id="KAJ8639502.1"/>
    </source>
</evidence>
<evidence type="ECO:0000313" key="2">
    <source>
        <dbReference type="Proteomes" id="UP001234297"/>
    </source>
</evidence>
<gene>
    <name evidence="1" type="ORF">MRB53_016196</name>
</gene>